<keyword evidence="1" id="KW-0812">Transmembrane</keyword>
<dbReference type="EMBL" id="QZWG01000005">
    <property type="protein sequence ID" value="RZC11477.1"/>
    <property type="molecule type" value="Genomic_DNA"/>
</dbReference>
<evidence type="ECO:0000313" key="3">
    <source>
        <dbReference type="Proteomes" id="UP000289340"/>
    </source>
</evidence>
<keyword evidence="3" id="KW-1185">Reference proteome</keyword>
<evidence type="ECO:0000313" key="2">
    <source>
        <dbReference type="EMBL" id="RZC11477.1"/>
    </source>
</evidence>
<reference evidence="2 3" key="1">
    <citation type="submission" date="2018-09" db="EMBL/GenBank/DDBJ databases">
        <title>A high-quality reference genome of wild soybean provides a powerful tool to mine soybean genomes.</title>
        <authorList>
            <person name="Xie M."/>
            <person name="Chung C.Y.L."/>
            <person name="Li M.-W."/>
            <person name="Wong F.-L."/>
            <person name="Chan T.-F."/>
            <person name="Lam H.-M."/>
        </authorList>
    </citation>
    <scope>NUCLEOTIDE SEQUENCE [LARGE SCALE GENOMIC DNA]</scope>
    <source>
        <strain evidence="3">cv. W05</strain>
        <tissue evidence="2">Hypocotyl of etiolated seedlings</tissue>
    </source>
</reference>
<feature type="transmembrane region" description="Helical" evidence="1">
    <location>
        <begin position="25"/>
        <end position="49"/>
    </location>
</feature>
<proteinExistence type="predicted"/>
<name>A0A445KKV6_GLYSO</name>
<gene>
    <name evidence="2" type="ORF">D0Y65_011596</name>
</gene>
<keyword evidence="1" id="KW-1133">Transmembrane helix</keyword>
<evidence type="ECO:0000256" key="1">
    <source>
        <dbReference type="SAM" id="Phobius"/>
    </source>
</evidence>
<dbReference type="Proteomes" id="UP000289340">
    <property type="component" value="Chromosome 5"/>
</dbReference>
<accession>A0A445KKV6</accession>
<protein>
    <submittedName>
        <fullName evidence="2">Uncharacterized protein</fullName>
    </submittedName>
</protein>
<dbReference type="AlphaFoldDB" id="A0A445KKV6"/>
<keyword evidence="1" id="KW-0472">Membrane</keyword>
<comment type="caution">
    <text evidence="2">The sequence shown here is derived from an EMBL/GenBank/DDBJ whole genome shotgun (WGS) entry which is preliminary data.</text>
</comment>
<sequence length="66" mass="7587">MTGKLLNLIYGVCVLLAYPPRCWKLLLSILPFLLLLIPRFPILPLYMALRLMLKGVFFGQNCPRPL</sequence>
<organism evidence="2 3">
    <name type="scientific">Glycine soja</name>
    <name type="common">Wild soybean</name>
    <dbReference type="NCBI Taxonomy" id="3848"/>
    <lineage>
        <taxon>Eukaryota</taxon>
        <taxon>Viridiplantae</taxon>
        <taxon>Streptophyta</taxon>
        <taxon>Embryophyta</taxon>
        <taxon>Tracheophyta</taxon>
        <taxon>Spermatophyta</taxon>
        <taxon>Magnoliopsida</taxon>
        <taxon>eudicotyledons</taxon>
        <taxon>Gunneridae</taxon>
        <taxon>Pentapetalae</taxon>
        <taxon>rosids</taxon>
        <taxon>fabids</taxon>
        <taxon>Fabales</taxon>
        <taxon>Fabaceae</taxon>
        <taxon>Papilionoideae</taxon>
        <taxon>50 kb inversion clade</taxon>
        <taxon>NPAAA clade</taxon>
        <taxon>indigoferoid/millettioid clade</taxon>
        <taxon>Phaseoleae</taxon>
        <taxon>Glycine</taxon>
        <taxon>Glycine subgen. Soja</taxon>
    </lineage>
</organism>